<evidence type="ECO:0000256" key="2">
    <source>
        <dbReference type="SAM" id="Phobius"/>
    </source>
</evidence>
<organism evidence="3 4">
    <name type="scientific">Lasiosphaeria hispida</name>
    <dbReference type="NCBI Taxonomy" id="260671"/>
    <lineage>
        <taxon>Eukaryota</taxon>
        <taxon>Fungi</taxon>
        <taxon>Dikarya</taxon>
        <taxon>Ascomycota</taxon>
        <taxon>Pezizomycotina</taxon>
        <taxon>Sordariomycetes</taxon>
        <taxon>Sordariomycetidae</taxon>
        <taxon>Sordariales</taxon>
        <taxon>Lasiosphaeriaceae</taxon>
        <taxon>Lasiosphaeria</taxon>
    </lineage>
</organism>
<dbReference type="Proteomes" id="UP001275084">
    <property type="component" value="Unassembled WGS sequence"/>
</dbReference>
<reference evidence="3" key="2">
    <citation type="submission" date="2023-06" db="EMBL/GenBank/DDBJ databases">
        <authorList>
            <consortium name="Lawrence Berkeley National Laboratory"/>
            <person name="Haridas S."/>
            <person name="Hensen N."/>
            <person name="Bonometti L."/>
            <person name="Westerberg I."/>
            <person name="Brannstrom I.O."/>
            <person name="Guillou S."/>
            <person name="Cros-Aarteil S."/>
            <person name="Calhoun S."/>
            <person name="Kuo A."/>
            <person name="Mondo S."/>
            <person name="Pangilinan J."/>
            <person name="Riley R."/>
            <person name="Labutti K."/>
            <person name="Andreopoulos B."/>
            <person name="Lipzen A."/>
            <person name="Chen C."/>
            <person name="Yanf M."/>
            <person name="Daum C."/>
            <person name="Ng V."/>
            <person name="Clum A."/>
            <person name="Steindorff A."/>
            <person name="Ohm R."/>
            <person name="Martin F."/>
            <person name="Silar P."/>
            <person name="Natvig D."/>
            <person name="Lalanne C."/>
            <person name="Gautier V."/>
            <person name="Ament-Velasquez S.L."/>
            <person name="Kruys A."/>
            <person name="Hutchinson M.I."/>
            <person name="Powell A.J."/>
            <person name="Barry K."/>
            <person name="Miller A.N."/>
            <person name="Grigoriev I.V."/>
            <person name="Debuchy R."/>
            <person name="Gladieux P."/>
            <person name="Thoren M.H."/>
            <person name="Johannesson H."/>
        </authorList>
    </citation>
    <scope>NUCLEOTIDE SEQUENCE</scope>
    <source>
        <strain evidence="3">CBS 955.72</strain>
    </source>
</reference>
<gene>
    <name evidence="3" type="ORF">B0T25DRAFT_568523</name>
</gene>
<keyword evidence="2" id="KW-1133">Transmembrane helix</keyword>
<keyword evidence="2" id="KW-0812">Transmembrane</keyword>
<feature type="compositionally biased region" description="Polar residues" evidence="1">
    <location>
        <begin position="81"/>
        <end position="94"/>
    </location>
</feature>
<dbReference type="AlphaFoldDB" id="A0AAJ0MEC4"/>
<sequence>MPSLPLESLKAVAPHLKRATENASSPLWSTFLPNLTWIVSHILYYLLFVLALLAVGAITISVIACPIAVACTAAEERKTTNRQSTTTPEGQTAQYDPVPSTEPEMGHELQPLAKVTVVGSNPETTASGQCSAGAGSRPTV</sequence>
<proteinExistence type="predicted"/>
<reference evidence="3" key="1">
    <citation type="journal article" date="2023" name="Mol. Phylogenet. Evol.">
        <title>Genome-scale phylogeny and comparative genomics of the fungal order Sordariales.</title>
        <authorList>
            <person name="Hensen N."/>
            <person name="Bonometti L."/>
            <person name="Westerberg I."/>
            <person name="Brannstrom I.O."/>
            <person name="Guillou S."/>
            <person name="Cros-Aarteil S."/>
            <person name="Calhoun S."/>
            <person name="Haridas S."/>
            <person name="Kuo A."/>
            <person name="Mondo S."/>
            <person name="Pangilinan J."/>
            <person name="Riley R."/>
            <person name="LaButti K."/>
            <person name="Andreopoulos B."/>
            <person name="Lipzen A."/>
            <person name="Chen C."/>
            <person name="Yan M."/>
            <person name="Daum C."/>
            <person name="Ng V."/>
            <person name="Clum A."/>
            <person name="Steindorff A."/>
            <person name="Ohm R.A."/>
            <person name="Martin F."/>
            <person name="Silar P."/>
            <person name="Natvig D.O."/>
            <person name="Lalanne C."/>
            <person name="Gautier V."/>
            <person name="Ament-Velasquez S.L."/>
            <person name="Kruys A."/>
            <person name="Hutchinson M.I."/>
            <person name="Powell A.J."/>
            <person name="Barry K."/>
            <person name="Miller A.N."/>
            <person name="Grigoriev I.V."/>
            <person name="Debuchy R."/>
            <person name="Gladieux P."/>
            <person name="Hiltunen Thoren M."/>
            <person name="Johannesson H."/>
        </authorList>
    </citation>
    <scope>NUCLEOTIDE SEQUENCE</scope>
    <source>
        <strain evidence="3">CBS 955.72</strain>
    </source>
</reference>
<feature type="compositionally biased region" description="Polar residues" evidence="1">
    <location>
        <begin position="118"/>
        <end position="130"/>
    </location>
</feature>
<protein>
    <submittedName>
        <fullName evidence="3">Uncharacterized protein</fullName>
    </submittedName>
</protein>
<accession>A0AAJ0MEC4</accession>
<feature type="region of interest" description="Disordered" evidence="1">
    <location>
        <begin position="75"/>
        <end position="140"/>
    </location>
</feature>
<feature type="transmembrane region" description="Helical" evidence="2">
    <location>
        <begin position="42"/>
        <end position="74"/>
    </location>
</feature>
<keyword evidence="2" id="KW-0472">Membrane</keyword>
<keyword evidence="4" id="KW-1185">Reference proteome</keyword>
<comment type="caution">
    <text evidence="3">The sequence shown here is derived from an EMBL/GenBank/DDBJ whole genome shotgun (WGS) entry which is preliminary data.</text>
</comment>
<evidence type="ECO:0000313" key="4">
    <source>
        <dbReference type="Proteomes" id="UP001275084"/>
    </source>
</evidence>
<evidence type="ECO:0000313" key="3">
    <source>
        <dbReference type="EMBL" id="KAK3353317.1"/>
    </source>
</evidence>
<name>A0AAJ0MEC4_9PEZI</name>
<dbReference type="EMBL" id="JAUIQD010000004">
    <property type="protein sequence ID" value="KAK3353317.1"/>
    <property type="molecule type" value="Genomic_DNA"/>
</dbReference>
<evidence type="ECO:0000256" key="1">
    <source>
        <dbReference type="SAM" id="MobiDB-lite"/>
    </source>
</evidence>